<evidence type="ECO:0000256" key="1">
    <source>
        <dbReference type="ARBA" id="ARBA00004370"/>
    </source>
</evidence>
<dbReference type="PANTHER" id="PTHR23241">
    <property type="entry name" value="LATE EMBRYOGENESIS ABUNDANT PLANTS LEA-RELATED"/>
    <property type="match status" value="1"/>
</dbReference>
<reference evidence="7 8" key="1">
    <citation type="submission" date="2020-04" db="EMBL/GenBank/DDBJ databases">
        <authorList>
            <person name="Alioto T."/>
            <person name="Alioto T."/>
            <person name="Gomez Garrido J."/>
        </authorList>
    </citation>
    <scope>NUCLEOTIDE SEQUENCE [LARGE SCALE GENOMIC DNA]</scope>
</reference>
<organism evidence="7 8">
    <name type="scientific">Cloeon dipterum</name>
    <dbReference type="NCBI Taxonomy" id="197152"/>
    <lineage>
        <taxon>Eukaryota</taxon>
        <taxon>Metazoa</taxon>
        <taxon>Ecdysozoa</taxon>
        <taxon>Arthropoda</taxon>
        <taxon>Hexapoda</taxon>
        <taxon>Insecta</taxon>
        <taxon>Pterygota</taxon>
        <taxon>Palaeoptera</taxon>
        <taxon>Ephemeroptera</taxon>
        <taxon>Pisciforma</taxon>
        <taxon>Baetidae</taxon>
        <taxon>Cloeon</taxon>
    </lineage>
</organism>
<keyword evidence="8" id="KW-1185">Reference proteome</keyword>
<name>A0A8S1DSW0_9INSE</name>
<evidence type="ECO:0000256" key="3">
    <source>
        <dbReference type="ARBA" id="ARBA00022989"/>
    </source>
</evidence>
<evidence type="ECO:0000313" key="7">
    <source>
        <dbReference type="EMBL" id="CAB3381249.1"/>
    </source>
</evidence>
<keyword evidence="4 5" id="KW-0472">Membrane</keyword>
<feature type="transmembrane region" description="Helical" evidence="5">
    <location>
        <begin position="201"/>
        <end position="222"/>
    </location>
</feature>
<gene>
    <name evidence="7" type="ORF">CLODIP_2_CD02694</name>
</gene>
<comment type="caution">
    <text evidence="7">The sequence shown here is derived from an EMBL/GenBank/DDBJ whole genome shotgun (WGS) entry which is preliminary data.</text>
</comment>
<keyword evidence="2 5" id="KW-0812">Transmembrane</keyword>
<feature type="transmembrane region" description="Helical" evidence="5">
    <location>
        <begin position="128"/>
        <end position="157"/>
    </location>
</feature>
<dbReference type="OrthoDB" id="1641132at2759"/>
<evidence type="ECO:0000256" key="4">
    <source>
        <dbReference type="ARBA" id="ARBA00023136"/>
    </source>
</evidence>
<evidence type="ECO:0000313" key="8">
    <source>
        <dbReference type="Proteomes" id="UP000494165"/>
    </source>
</evidence>
<dbReference type="GO" id="GO:0016020">
    <property type="term" value="C:membrane"/>
    <property type="evidence" value="ECO:0007669"/>
    <property type="project" value="UniProtKB-SubCell"/>
</dbReference>
<feature type="transmembrane region" description="Helical" evidence="5">
    <location>
        <begin position="169"/>
        <end position="189"/>
    </location>
</feature>
<comment type="subcellular location">
    <subcellularLocation>
        <location evidence="1">Membrane</location>
    </subcellularLocation>
</comment>
<accession>A0A8S1DSW0</accession>
<feature type="transmembrane region" description="Helical" evidence="5">
    <location>
        <begin position="270"/>
        <end position="291"/>
    </location>
</feature>
<evidence type="ECO:0000259" key="6">
    <source>
        <dbReference type="Pfam" id="PF13664"/>
    </source>
</evidence>
<feature type="transmembrane region" description="Helical" evidence="5">
    <location>
        <begin position="98"/>
        <end position="116"/>
    </location>
</feature>
<dbReference type="EMBL" id="CADEPI010000229">
    <property type="protein sequence ID" value="CAB3381249.1"/>
    <property type="molecule type" value="Genomic_DNA"/>
</dbReference>
<proteinExistence type="predicted"/>
<dbReference type="InterPro" id="IPR025423">
    <property type="entry name" value="TMEM205-like"/>
</dbReference>
<dbReference type="Proteomes" id="UP000494165">
    <property type="component" value="Unassembled WGS sequence"/>
</dbReference>
<dbReference type="InterPro" id="IPR053009">
    <property type="entry name" value="Xanthocillin_Biosynth-Assoc"/>
</dbReference>
<dbReference type="Pfam" id="PF13664">
    <property type="entry name" value="DUF4149"/>
    <property type="match status" value="1"/>
</dbReference>
<sequence>MCARTMLEKLSEGKVAELTQVPPQLVPTAPKMPPPAKRPKRISNLVMSSVPRETVLPPDAIAKMTAYTKDCVDLGYALAGKLQQSNFFIVLTRTTQPAHAILFSAVLIVASSLMPSSQGTSSKSTSSALLYLACFAAHFGAQLWMTFVSGLSLYFSLPRHNFGAVQRVLFPRYFTLNAVLSMGTLLGFVRQHPSSSWSNVHIIQGVVLSACFLGELAVRLYLTGPLVSLISAKEEIESRAGLGSEVGRQEMGGLVHCPHYRRLHQSFRKVHCTIAIANMACLASSAFHLHFMAQKLAALS</sequence>
<evidence type="ECO:0000256" key="5">
    <source>
        <dbReference type="SAM" id="Phobius"/>
    </source>
</evidence>
<keyword evidence="3 5" id="KW-1133">Transmembrane helix</keyword>
<protein>
    <recommendedName>
        <fullName evidence="6">TMEM205-like domain-containing protein</fullName>
    </recommendedName>
</protein>
<feature type="domain" description="TMEM205-like" evidence="6">
    <location>
        <begin position="134"/>
        <end position="229"/>
    </location>
</feature>
<dbReference type="AlphaFoldDB" id="A0A8S1DSW0"/>
<evidence type="ECO:0000256" key="2">
    <source>
        <dbReference type="ARBA" id="ARBA00022692"/>
    </source>
</evidence>
<dbReference type="PANTHER" id="PTHR23241:SF102">
    <property type="entry name" value="LD23009P"/>
    <property type="match status" value="1"/>
</dbReference>